<dbReference type="Pfam" id="PF01555">
    <property type="entry name" value="N6_N4_Mtase"/>
    <property type="match status" value="1"/>
</dbReference>
<feature type="domain" description="DNA methylase N-4/N-6" evidence="3">
    <location>
        <begin position="22"/>
        <end position="73"/>
    </location>
</feature>
<dbReference type="GO" id="GO:0003677">
    <property type="term" value="F:DNA binding"/>
    <property type="evidence" value="ECO:0007669"/>
    <property type="project" value="InterPro"/>
</dbReference>
<comment type="caution">
    <text evidence="4">The sequence shown here is derived from an EMBL/GenBank/DDBJ whole genome shotgun (WGS) entry which is preliminary data.</text>
</comment>
<dbReference type="GO" id="GO:0008170">
    <property type="term" value="F:N-methyltransferase activity"/>
    <property type="evidence" value="ECO:0007669"/>
    <property type="project" value="InterPro"/>
</dbReference>
<evidence type="ECO:0000256" key="1">
    <source>
        <dbReference type="ARBA" id="ARBA00022603"/>
    </source>
</evidence>
<evidence type="ECO:0000256" key="2">
    <source>
        <dbReference type="ARBA" id="ARBA00022679"/>
    </source>
</evidence>
<name>A0A0G1QRP7_9BACT</name>
<evidence type="ECO:0000313" key="4">
    <source>
        <dbReference type="EMBL" id="KKU20443.1"/>
    </source>
</evidence>
<dbReference type="AlphaFoldDB" id="A0A0G1QRP7"/>
<dbReference type="Gene3D" id="3.40.50.150">
    <property type="entry name" value="Vaccinia Virus protein VP39"/>
    <property type="match status" value="2"/>
</dbReference>
<gene>
    <name evidence="4" type="ORF">UX31_C0041G0004</name>
</gene>
<keyword evidence="2" id="KW-0808">Transferase</keyword>
<dbReference type="SUPFAM" id="SSF53335">
    <property type="entry name" value="S-adenosyl-L-methionine-dependent methyltransferases"/>
    <property type="match status" value="2"/>
</dbReference>
<sequence>MKDINFALVEDTRPPLYTALKYWGKKPHNIWRTYIENYTPEGGMYLDPFAGSAMSAFEAVKVGRKAIAFDINPLTAFTIEALASEFDQKAFEAGVSSVISGVETSDVYKEYFFTTCRKCNDPNVLVQHYKWDNGKLYELGILCKVCDEKYLATPTAADHEIAERSKQLEISEWYPDVSFHDSPSFTPSFVRGIGGANFSHLWTRRNLAVLAKLFAAILNIPDATVRTQLLMGFIKTLHLCTKMCVPRRTGADRAFSTSWGRSAYICAARQMEMNPLPVFFGSCIGKQSVESSLKSVKTYLGKTPKILYVDQSNKRNRSSSYDIRYGIVDINTITDFVDPGSVDFIMTDPPYGGLVQYLDLSALWLAWLQKYDSRFTPNFNNEITVKNGIQSLASYQKRFENGLKNLHALLKPEGKVVFTFHNKKILIWNAFLKAVTFSGFTIEKVIHQQNRRTGESNVSNPYGTSASDFYIRCRKSEIADLKTDKGEFEHFVLQKAIQLISLRNEPTPYQILFNGLLAEISTAGFDLQDFDHTLEEILSKHIGTIFTLTDKGEVAGKLWWFVNPAAHILYPDKLLSERVEETIVSFLRRKVSVAFDQVLGEIFTKYPNGLTPDIRSITPILKRYATQSSGKWVYKGEEVERDFTKHTEILYYLSTIGKKLGYHVFIGKREQPEPYNGGTLSAHADVLNLDFITQPEKRSRVEMIDMLWINKDNTIEYALEVENSTNFTSGVQRASNLGPEIKKIMIVPDNRRAEFTSITDPLFIDSFKDYKWLAMYYADVVRLQGLRLPTLQDLNSYMHTL</sequence>
<keyword evidence="1 4" id="KW-0489">Methyltransferase</keyword>
<evidence type="ECO:0000259" key="3">
    <source>
        <dbReference type="Pfam" id="PF01555"/>
    </source>
</evidence>
<dbReference type="InterPro" id="IPR029063">
    <property type="entry name" value="SAM-dependent_MTases_sf"/>
</dbReference>
<organism evidence="4 5">
    <name type="scientific">Candidatus Nomurabacteria bacterium GW2011_GWA1_46_11</name>
    <dbReference type="NCBI Taxonomy" id="1618732"/>
    <lineage>
        <taxon>Bacteria</taxon>
        <taxon>Candidatus Nomuraibacteriota</taxon>
    </lineage>
</organism>
<dbReference type="EMBL" id="LCLS01000041">
    <property type="protein sequence ID" value="KKU20443.1"/>
    <property type="molecule type" value="Genomic_DNA"/>
</dbReference>
<dbReference type="PATRIC" id="fig|1618732.3.peg.963"/>
<reference evidence="4 5" key="1">
    <citation type="journal article" date="2015" name="Nature">
        <title>rRNA introns, odd ribosomes, and small enigmatic genomes across a large radiation of phyla.</title>
        <authorList>
            <person name="Brown C.T."/>
            <person name="Hug L.A."/>
            <person name="Thomas B.C."/>
            <person name="Sharon I."/>
            <person name="Castelle C.J."/>
            <person name="Singh A."/>
            <person name="Wilkins M.J."/>
            <person name="Williams K.H."/>
            <person name="Banfield J.F."/>
        </authorList>
    </citation>
    <scope>NUCLEOTIDE SEQUENCE [LARGE SCALE GENOMIC DNA]</scope>
</reference>
<dbReference type="Proteomes" id="UP000034107">
    <property type="component" value="Unassembled WGS sequence"/>
</dbReference>
<dbReference type="InterPro" id="IPR002941">
    <property type="entry name" value="DNA_methylase_N4/N6"/>
</dbReference>
<dbReference type="GO" id="GO:0032259">
    <property type="term" value="P:methylation"/>
    <property type="evidence" value="ECO:0007669"/>
    <property type="project" value="UniProtKB-KW"/>
</dbReference>
<evidence type="ECO:0000313" key="5">
    <source>
        <dbReference type="Proteomes" id="UP000034107"/>
    </source>
</evidence>
<accession>A0A0G1QRP7</accession>
<proteinExistence type="predicted"/>
<protein>
    <submittedName>
        <fullName evidence="4">Adenine-specific DNA methylase containing a Zn-ribbon-like protein</fullName>
    </submittedName>
</protein>